<dbReference type="AlphaFoldDB" id="A0A430AVA0"/>
<dbReference type="PANTHER" id="PTHR43415">
    <property type="entry name" value="SPERMIDINE N(1)-ACETYLTRANSFERASE"/>
    <property type="match status" value="1"/>
</dbReference>
<comment type="caution">
    <text evidence="2">The sequence shown here is derived from an EMBL/GenBank/DDBJ whole genome shotgun (WGS) entry which is preliminary data.</text>
</comment>
<dbReference type="EMBL" id="NGKB01000012">
    <property type="protein sequence ID" value="RSU11994.1"/>
    <property type="molecule type" value="Genomic_DNA"/>
</dbReference>
<organism evidence="2 3">
    <name type="scientific">Vagococcus carniphilus</name>
    <dbReference type="NCBI Taxonomy" id="218144"/>
    <lineage>
        <taxon>Bacteria</taxon>
        <taxon>Bacillati</taxon>
        <taxon>Bacillota</taxon>
        <taxon>Bacilli</taxon>
        <taxon>Lactobacillales</taxon>
        <taxon>Enterococcaceae</taxon>
        <taxon>Vagococcus</taxon>
    </lineage>
</organism>
<dbReference type="PROSITE" id="PS51186">
    <property type="entry name" value="GNAT"/>
    <property type="match status" value="1"/>
</dbReference>
<dbReference type="InterPro" id="IPR016181">
    <property type="entry name" value="Acyl_CoA_acyltransferase"/>
</dbReference>
<accession>A0A430AVA0</accession>
<gene>
    <name evidence="2" type="ORF">CBF28_11525</name>
</gene>
<name>A0A430AVA0_9ENTE</name>
<keyword evidence="3" id="KW-1185">Reference proteome</keyword>
<dbReference type="Pfam" id="PF13302">
    <property type="entry name" value="Acetyltransf_3"/>
    <property type="match status" value="1"/>
</dbReference>
<dbReference type="Gene3D" id="3.40.630.30">
    <property type="match status" value="1"/>
</dbReference>
<protein>
    <submittedName>
        <fullName evidence="2">GNAT family N-acetyltransferase</fullName>
    </submittedName>
</protein>
<keyword evidence="2" id="KW-0808">Transferase</keyword>
<dbReference type="Proteomes" id="UP000288028">
    <property type="component" value="Unassembled WGS sequence"/>
</dbReference>
<dbReference type="PANTHER" id="PTHR43415:SF3">
    <property type="entry name" value="GNAT-FAMILY ACETYLTRANSFERASE"/>
    <property type="match status" value="1"/>
</dbReference>
<proteinExistence type="predicted"/>
<feature type="domain" description="N-acetyltransferase" evidence="1">
    <location>
        <begin position="18"/>
        <end position="171"/>
    </location>
</feature>
<reference evidence="2 3" key="1">
    <citation type="submission" date="2017-05" db="EMBL/GenBank/DDBJ databases">
        <title>Vagococcus spp. assemblies.</title>
        <authorList>
            <person name="Gulvik C.A."/>
        </authorList>
    </citation>
    <scope>NUCLEOTIDE SEQUENCE [LARGE SCALE GENOMIC DNA]</scope>
    <source>
        <strain evidence="2 3">SS1714</strain>
    </source>
</reference>
<dbReference type="GO" id="GO:0016747">
    <property type="term" value="F:acyltransferase activity, transferring groups other than amino-acyl groups"/>
    <property type="evidence" value="ECO:0007669"/>
    <property type="project" value="InterPro"/>
</dbReference>
<evidence type="ECO:0000313" key="2">
    <source>
        <dbReference type="EMBL" id="RSU11994.1"/>
    </source>
</evidence>
<dbReference type="InterPro" id="IPR000182">
    <property type="entry name" value="GNAT_dom"/>
</dbReference>
<evidence type="ECO:0000259" key="1">
    <source>
        <dbReference type="PROSITE" id="PS51186"/>
    </source>
</evidence>
<dbReference type="OrthoDB" id="9795206at2"/>
<dbReference type="SUPFAM" id="SSF55729">
    <property type="entry name" value="Acyl-CoA N-acyltransferases (Nat)"/>
    <property type="match status" value="1"/>
</dbReference>
<sequence length="175" mass="20156">MIMKSEHIYLRPLLVSDAAIYKKSMDDKEIMLMTGTKAQYSIEQIETHIKAIINDETREDYAICLNETKEMIGELSILSIDQDNKSAGFRIALNNQKVIGKGFGSEATKLAIQYVFEELKLNRLQLEVFSHNPRGIRAYEKCGFVREGVLREALFYDGTYSDEIIMSIIRKDYKK</sequence>
<evidence type="ECO:0000313" key="3">
    <source>
        <dbReference type="Proteomes" id="UP000288028"/>
    </source>
</evidence>